<sequence length="64" mass="6959">METTKTELKKIKAQLDGMQSDFGALDALENNIHATIAQIGKTSPEVARKLEAMAQMTFSGFSTL</sequence>
<accession>A0A0K2Y2U6</accession>
<reference evidence="2" key="1">
    <citation type="submission" date="2014-12" db="EMBL/GenBank/DDBJ databases">
        <authorList>
            <person name="Jaenicke S."/>
        </authorList>
    </citation>
    <scope>NUCLEOTIDE SEQUENCE [LARGE SCALE GENOMIC DNA]</scope>
</reference>
<dbReference type="RefSeq" id="WP_233702513.1">
    <property type="nucleotide sequence ID" value="NZ_BSWO01000057.1"/>
</dbReference>
<dbReference type="GeneID" id="82132566"/>
<gene>
    <name evidence="1" type="ORF">HAL07_11070</name>
</gene>
<protein>
    <submittedName>
        <fullName evidence="1">Uncharacterized protein</fullName>
    </submittedName>
</protein>
<dbReference type="Proteomes" id="UP000043437">
    <property type="component" value="Unassembled WGS sequence"/>
</dbReference>
<proteinExistence type="predicted"/>
<organism evidence="1 2">
    <name type="scientific">Helicobacter ailurogastricus</name>
    <dbReference type="NCBI Taxonomy" id="1578720"/>
    <lineage>
        <taxon>Bacteria</taxon>
        <taxon>Pseudomonadati</taxon>
        <taxon>Campylobacterota</taxon>
        <taxon>Epsilonproteobacteria</taxon>
        <taxon>Campylobacterales</taxon>
        <taxon>Helicobacteraceae</taxon>
        <taxon>Helicobacter</taxon>
    </lineage>
</organism>
<dbReference type="AlphaFoldDB" id="A0A0K2Y2U6"/>
<dbReference type="EMBL" id="CDMG01000009">
    <property type="protein sequence ID" value="CRF52642.1"/>
    <property type="molecule type" value="Genomic_DNA"/>
</dbReference>
<name>A0A0K2Y2U6_9HELI</name>
<evidence type="ECO:0000313" key="2">
    <source>
        <dbReference type="Proteomes" id="UP000043437"/>
    </source>
</evidence>
<evidence type="ECO:0000313" key="1">
    <source>
        <dbReference type="EMBL" id="CRF52642.1"/>
    </source>
</evidence>